<dbReference type="RefSeq" id="WP_011793384.1">
    <property type="nucleotide sequence ID" value="NZ_CP023687.1"/>
</dbReference>
<sequence length="143" mass="15240">MLTLLGMIERDTNINDVRQAAYMLATVMWETTSPVTVTKVATNKKGQPLLDKNRQPVVLKQKNWLMTMAPVAEIGHGKGRQYHEPVKVKLLPDGGARITGQDGDQFSVTAAGDVSPLTKGAKMGTRDGGAATTPTPTPATATP</sequence>
<dbReference type="EMBL" id="CP127363">
    <property type="protein sequence ID" value="WIY48840.1"/>
    <property type="molecule type" value="Genomic_DNA"/>
</dbReference>
<dbReference type="Proteomes" id="UP001242732">
    <property type="component" value="Chromosome"/>
</dbReference>
<evidence type="ECO:0000313" key="2">
    <source>
        <dbReference type="EMBL" id="WIY48840.1"/>
    </source>
</evidence>
<protein>
    <submittedName>
        <fullName evidence="2">Uncharacterized protein</fullName>
    </submittedName>
</protein>
<evidence type="ECO:0000313" key="3">
    <source>
        <dbReference type="Proteomes" id="UP001242732"/>
    </source>
</evidence>
<proteinExistence type="predicted"/>
<organism evidence="2 3">
    <name type="scientific">Paracidovorax citrulli</name>
    <name type="common">Acidovorax citrulli</name>
    <dbReference type="NCBI Taxonomy" id="80869"/>
    <lineage>
        <taxon>Bacteria</taxon>
        <taxon>Pseudomonadati</taxon>
        <taxon>Pseudomonadota</taxon>
        <taxon>Betaproteobacteria</taxon>
        <taxon>Burkholderiales</taxon>
        <taxon>Comamonadaceae</taxon>
        <taxon>Paracidovorax</taxon>
    </lineage>
</organism>
<evidence type="ECO:0000256" key="1">
    <source>
        <dbReference type="SAM" id="MobiDB-lite"/>
    </source>
</evidence>
<name>A0ABY9APJ3_PARCI</name>
<accession>A0ABY9APJ3</accession>
<feature type="compositionally biased region" description="Low complexity" evidence="1">
    <location>
        <begin position="130"/>
        <end position="143"/>
    </location>
</feature>
<feature type="region of interest" description="Disordered" evidence="1">
    <location>
        <begin position="93"/>
        <end position="143"/>
    </location>
</feature>
<reference evidence="2 3" key="1">
    <citation type="submission" date="2023-06" db="EMBL/GenBank/DDBJ databases">
        <authorList>
            <person name="Ham H."/>
            <person name="Park D.S."/>
        </authorList>
    </citation>
    <scope>NUCLEOTIDE SEQUENCE [LARGE SCALE GENOMIC DNA]</scope>
    <source>
        <strain evidence="2 3">KACC 17005</strain>
    </source>
</reference>
<keyword evidence="3" id="KW-1185">Reference proteome</keyword>
<gene>
    <name evidence="2" type="ORF">QRO08_24005</name>
</gene>